<feature type="transmembrane region" description="Helical" evidence="1">
    <location>
        <begin position="29"/>
        <end position="50"/>
    </location>
</feature>
<dbReference type="STRING" id="758847.LSS_00934"/>
<reference evidence="2 3" key="2">
    <citation type="journal article" date="2014" name="Emerg. Microbes Infect.">
        <title>Potential impact on kidney infection: a whole-genome analysis of Leptospira santarosai serovar Shermani.</title>
        <authorList>
            <person name="Chou L.F."/>
            <person name="Chen T.W."/>
            <person name="Ko Y.C."/>
            <person name="Pan M.J."/>
            <person name="Tian Y.C."/>
            <person name="Chiu C.H."/>
            <person name="Tang P."/>
            <person name="Hung C.C."/>
            <person name="Yang C.W."/>
        </authorList>
    </citation>
    <scope>NUCLEOTIDE SEQUENCE</scope>
    <source>
        <strain evidence="2 3">LT 821</strain>
    </source>
</reference>
<evidence type="ECO:0000313" key="3">
    <source>
        <dbReference type="Proteomes" id="UP000035800"/>
    </source>
</evidence>
<sequence>MVPYSICRDNNKGKLSVCSHDLKTLEDSLFAMNIMILISMVLSILDVFGYF</sequence>
<evidence type="ECO:0000313" key="2">
    <source>
        <dbReference type="EMBL" id="EKT88627.1"/>
    </source>
</evidence>
<dbReference type="Proteomes" id="UP000035800">
    <property type="component" value="Chromosome I"/>
</dbReference>
<dbReference type="EMBL" id="CP006694">
    <property type="protein sequence ID" value="EKT88627.1"/>
    <property type="molecule type" value="Genomic_DNA"/>
</dbReference>
<reference evidence="2 3" key="1">
    <citation type="journal article" date="2012" name="Gene">
        <title>Sequence of Leptospira santarosai serovar Shermani genome and prediction of virulence-associated genes.</title>
        <authorList>
            <person name="Chou L.F."/>
            <person name="Chen Y.T."/>
            <person name="Lu C.W."/>
            <person name="Ko Y.C."/>
            <person name="Tang C.Y."/>
            <person name="Pan M.J."/>
            <person name="Tian Y.C."/>
            <person name="Chiu C.H."/>
            <person name="Hung C.C."/>
            <person name="Yang C.W."/>
        </authorList>
    </citation>
    <scope>NUCLEOTIDE SEQUENCE [LARGE SCALE GENOMIC DNA]</scope>
    <source>
        <strain evidence="2">LT 821</strain>
    </source>
</reference>
<protein>
    <submittedName>
        <fullName evidence="2">Uncharacterized protein</fullName>
    </submittedName>
</protein>
<keyword evidence="1" id="KW-1133">Transmembrane helix</keyword>
<gene>
    <name evidence="2" type="ORF">LSS_00934</name>
</gene>
<dbReference type="AlphaFoldDB" id="K8YEB2"/>
<organism evidence="2 3">
    <name type="scientific">Leptospira santarosai serovar Shermani str. LT 821</name>
    <dbReference type="NCBI Taxonomy" id="758847"/>
    <lineage>
        <taxon>Bacteria</taxon>
        <taxon>Pseudomonadati</taxon>
        <taxon>Spirochaetota</taxon>
        <taxon>Spirochaetia</taxon>
        <taxon>Leptospirales</taxon>
        <taxon>Leptospiraceae</taxon>
        <taxon>Leptospira</taxon>
    </lineage>
</organism>
<keyword evidence="1" id="KW-0812">Transmembrane</keyword>
<dbReference type="KEGG" id="lst:LSS_00934"/>
<name>K8YEB2_9LEPT</name>
<accession>K8YEB2</accession>
<evidence type="ECO:0000256" key="1">
    <source>
        <dbReference type="SAM" id="Phobius"/>
    </source>
</evidence>
<dbReference type="PATRIC" id="fig|758847.3.peg.195"/>
<keyword evidence="1" id="KW-0472">Membrane</keyword>
<proteinExistence type="predicted"/>